<feature type="region of interest" description="Disordered" evidence="1">
    <location>
        <begin position="250"/>
        <end position="285"/>
    </location>
</feature>
<dbReference type="Pfam" id="PF18755">
    <property type="entry name" value="RAMA"/>
    <property type="match status" value="1"/>
</dbReference>
<gene>
    <name evidence="3" type="ORF">CYJ26_06290</name>
</gene>
<protein>
    <recommendedName>
        <fullName evidence="2">RAMA domain-containing protein</fullName>
    </recommendedName>
</protein>
<comment type="caution">
    <text evidence="3">The sequence shown here is derived from an EMBL/GenBank/DDBJ whole genome shotgun (WGS) entry which is preliminary data.</text>
</comment>
<dbReference type="InterPro" id="IPR040843">
    <property type="entry name" value="RAMA"/>
</dbReference>
<accession>A0A2I1KSV6</accession>
<organism evidence="3 4">
    <name type="scientific">Actinomyces urogenitalis</name>
    <dbReference type="NCBI Taxonomy" id="103621"/>
    <lineage>
        <taxon>Bacteria</taxon>
        <taxon>Bacillati</taxon>
        <taxon>Actinomycetota</taxon>
        <taxon>Actinomycetes</taxon>
        <taxon>Actinomycetales</taxon>
        <taxon>Actinomycetaceae</taxon>
        <taxon>Actinomyces</taxon>
    </lineage>
</organism>
<evidence type="ECO:0000313" key="3">
    <source>
        <dbReference type="EMBL" id="PKY98701.1"/>
    </source>
</evidence>
<sequence>MTFLQLTQGRLEATSIGHQADEEAHVAALAAVRRQLIDVLGLPLLPLEWTPIDHGHALTALDPTGQVVTVEVLRELGPAGLFAALARQHQAGGTARADLAARYPGGAAAFSQDWNEFREALPVHLEAGPSLVLLTCAVSPEVHASASLLRGSGVEMSLIDVRELEEASGTRLLVGIERVRSDGVTGGGPLLVARAPRRRLPAASTPTPAGQVLAESGEDSTRIVPVQPLAHAAQPDAGPVADPRRAALLASAPTTPSGPTAPSAPSPQEPGEHAGPGAGVTHRSSAPVLGAQPTVAAGQASAHALAAVASVVTTPAPLVWRSLRRGINHEAVLEAEGRIRLADGRVFTDPSLAANTVQHTQDVDGWRVWRVGQGGPSLGSLLAAGSPQD</sequence>
<evidence type="ECO:0000259" key="2">
    <source>
        <dbReference type="Pfam" id="PF18755"/>
    </source>
</evidence>
<dbReference type="EMBL" id="PKHA01000005">
    <property type="protein sequence ID" value="PKY98701.1"/>
    <property type="molecule type" value="Genomic_DNA"/>
</dbReference>
<evidence type="ECO:0000256" key="1">
    <source>
        <dbReference type="SAM" id="MobiDB-lite"/>
    </source>
</evidence>
<evidence type="ECO:0000313" key="4">
    <source>
        <dbReference type="Proteomes" id="UP000234778"/>
    </source>
</evidence>
<name>A0A2I1KSV6_9ACTO</name>
<dbReference type="AlphaFoldDB" id="A0A2I1KSV6"/>
<feature type="compositionally biased region" description="Low complexity" evidence="1">
    <location>
        <begin position="250"/>
        <end position="261"/>
    </location>
</feature>
<reference evidence="3 4" key="1">
    <citation type="submission" date="2017-12" db="EMBL/GenBank/DDBJ databases">
        <title>Phylogenetic diversity of female urinary microbiome.</title>
        <authorList>
            <person name="Thomas-White K."/>
            <person name="Wolfe A.J."/>
        </authorList>
    </citation>
    <scope>NUCLEOTIDE SEQUENCE [LARGE SCALE GENOMIC DNA]</scope>
    <source>
        <strain evidence="3 4">UMB0319</strain>
    </source>
</reference>
<feature type="region of interest" description="Disordered" evidence="1">
    <location>
        <begin position="197"/>
        <end position="220"/>
    </location>
</feature>
<dbReference type="GeneID" id="81709434"/>
<proteinExistence type="predicted"/>
<dbReference type="RefSeq" id="WP_101638145.1">
    <property type="nucleotide sequence ID" value="NZ_JBKUIE010000001.1"/>
</dbReference>
<dbReference type="Proteomes" id="UP000234778">
    <property type="component" value="Unassembled WGS sequence"/>
</dbReference>
<feature type="domain" description="RAMA" evidence="2">
    <location>
        <begin position="318"/>
        <end position="380"/>
    </location>
</feature>